<keyword evidence="11" id="KW-1185">Reference proteome</keyword>
<evidence type="ECO:0000256" key="3">
    <source>
        <dbReference type="ARBA" id="ARBA00022617"/>
    </source>
</evidence>
<dbReference type="Proteomes" id="UP001303473">
    <property type="component" value="Unassembled WGS sequence"/>
</dbReference>
<reference evidence="11" key="1">
    <citation type="journal article" date="2023" name="Mol. Phylogenet. Evol.">
        <title>Genome-scale phylogeny and comparative genomics of the fungal order Sordariales.</title>
        <authorList>
            <person name="Hensen N."/>
            <person name="Bonometti L."/>
            <person name="Westerberg I."/>
            <person name="Brannstrom I.O."/>
            <person name="Guillou S."/>
            <person name="Cros-Aarteil S."/>
            <person name="Calhoun S."/>
            <person name="Haridas S."/>
            <person name="Kuo A."/>
            <person name="Mondo S."/>
            <person name="Pangilinan J."/>
            <person name="Riley R."/>
            <person name="LaButti K."/>
            <person name="Andreopoulos B."/>
            <person name="Lipzen A."/>
            <person name="Chen C."/>
            <person name="Yan M."/>
            <person name="Daum C."/>
            <person name="Ng V."/>
            <person name="Clum A."/>
            <person name="Steindorff A."/>
            <person name="Ohm R.A."/>
            <person name="Martin F."/>
            <person name="Silar P."/>
            <person name="Natvig D.O."/>
            <person name="Lalanne C."/>
            <person name="Gautier V."/>
            <person name="Ament-Velasquez S.L."/>
            <person name="Kruys A."/>
            <person name="Hutchinson M.I."/>
            <person name="Powell A.J."/>
            <person name="Barry K."/>
            <person name="Miller A.N."/>
            <person name="Grigoriev I.V."/>
            <person name="Debuchy R."/>
            <person name="Gladieux P."/>
            <person name="Hiltunen Thoren M."/>
            <person name="Johannesson H."/>
        </authorList>
    </citation>
    <scope>NUCLEOTIDE SEQUENCE [LARGE SCALE GENOMIC DNA]</scope>
    <source>
        <strain evidence="11">CBS 340.73</strain>
    </source>
</reference>
<accession>A0AAN6S8Z4</accession>
<dbReference type="PROSITE" id="PS00086">
    <property type="entry name" value="CYTOCHROME_P450"/>
    <property type="match status" value="1"/>
</dbReference>
<keyword evidence="5 9" id="KW-0560">Oxidoreductase</keyword>
<proteinExistence type="inferred from homology"/>
<dbReference type="PANTHER" id="PTHR46206">
    <property type="entry name" value="CYTOCHROME P450"/>
    <property type="match status" value="1"/>
</dbReference>
<dbReference type="Gene3D" id="1.10.630.10">
    <property type="entry name" value="Cytochrome P450"/>
    <property type="match status" value="1"/>
</dbReference>
<dbReference type="AlphaFoldDB" id="A0AAN6S8Z4"/>
<keyword evidence="3 8" id="KW-0349">Heme</keyword>
<evidence type="ECO:0000256" key="6">
    <source>
        <dbReference type="ARBA" id="ARBA00023004"/>
    </source>
</evidence>
<dbReference type="InterPro" id="IPR002403">
    <property type="entry name" value="Cyt_P450_E_grp-IV"/>
</dbReference>
<dbReference type="CDD" id="cd11041">
    <property type="entry name" value="CYP503A1-like"/>
    <property type="match status" value="1"/>
</dbReference>
<comment type="similarity">
    <text evidence="2 9">Belongs to the cytochrome P450 family.</text>
</comment>
<sequence>MAAGVSFQLLESLLTPGRITLLALLFTVSAFIVDFTWKPRYDKSLPRVGNGDGLVGTIKNWFGYVVHFNDWVDEGYEKYSKNDRSFVVHSAPSRPAEIVIPRSQTAWMLELPERILSTAEAHADVLYGHHQFLGVDDHFPISTIHKHLARNLVGLIPGVQDEIESAIDATFGKDTEEWKSLNLWEVWMAIVPRVTSRIVVGAPVCRDETFLKSQVAFADAVVRNSFILNMFPRILHPVVAPLAVLPNWWHWYKSYRVLKPVIEQRLQKMEGGGGGGEEMEEDMITWLIRQAEIEGRPHAPRLTPALISKMMLPVEFAAIHTTAITGHTLMLDLLSSDPKLGYLDTIREETSKVLKEEGKGGRWSKNTLTSLFKTDSAIRESMRLSHFATALTHRKVIAKEGITNPVEGWHAPYGSFMMLNLAGVHHDEDIYENPNTYDAFRFSRAREELEAGEKEGNSEDLLKAKKLGMVTTSDTYLPFSHGRHACPGRFFVAHELKMILAYLLQNYDIKPLAERPKPMWIGQTIVPPIQATVELRRRKGTV</sequence>
<dbReference type="GO" id="GO:0016705">
    <property type="term" value="F:oxidoreductase activity, acting on paired donors, with incorporation or reduction of molecular oxygen"/>
    <property type="evidence" value="ECO:0007669"/>
    <property type="project" value="InterPro"/>
</dbReference>
<comment type="caution">
    <text evidence="10">The sequence shown here is derived from an EMBL/GenBank/DDBJ whole genome shotgun (WGS) entry which is preliminary data.</text>
</comment>
<feature type="binding site" description="axial binding residue" evidence="8">
    <location>
        <position position="486"/>
    </location>
    <ligand>
        <name>heme</name>
        <dbReference type="ChEBI" id="CHEBI:30413"/>
    </ligand>
    <ligandPart>
        <name>Fe</name>
        <dbReference type="ChEBI" id="CHEBI:18248"/>
    </ligandPart>
</feature>
<evidence type="ECO:0000313" key="10">
    <source>
        <dbReference type="EMBL" id="KAK3945482.1"/>
    </source>
</evidence>
<dbReference type="PANTHER" id="PTHR46206:SF1">
    <property type="entry name" value="P450, PUTATIVE (EUROFUNG)-RELATED"/>
    <property type="match status" value="1"/>
</dbReference>
<evidence type="ECO:0000256" key="8">
    <source>
        <dbReference type="PIRSR" id="PIRSR602403-1"/>
    </source>
</evidence>
<dbReference type="Pfam" id="PF00067">
    <property type="entry name" value="p450"/>
    <property type="match status" value="1"/>
</dbReference>
<dbReference type="GO" id="GO:0005506">
    <property type="term" value="F:iron ion binding"/>
    <property type="evidence" value="ECO:0007669"/>
    <property type="project" value="InterPro"/>
</dbReference>
<keyword evidence="6 8" id="KW-0408">Iron</keyword>
<comment type="cofactor">
    <cofactor evidence="1 8">
        <name>heme</name>
        <dbReference type="ChEBI" id="CHEBI:30413"/>
    </cofactor>
</comment>
<evidence type="ECO:0000256" key="9">
    <source>
        <dbReference type="RuleBase" id="RU000461"/>
    </source>
</evidence>
<protein>
    <submittedName>
        <fullName evidence="10">Cytochrome P450</fullName>
    </submittedName>
</protein>
<keyword evidence="4 8" id="KW-0479">Metal-binding</keyword>
<evidence type="ECO:0000256" key="4">
    <source>
        <dbReference type="ARBA" id="ARBA00022723"/>
    </source>
</evidence>
<gene>
    <name evidence="10" type="ORF">QBC46DRAFT_277110</name>
</gene>
<keyword evidence="7 9" id="KW-0503">Monooxygenase</keyword>
<organism evidence="10 11">
    <name type="scientific">Diplogelasinospora grovesii</name>
    <dbReference type="NCBI Taxonomy" id="303347"/>
    <lineage>
        <taxon>Eukaryota</taxon>
        <taxon>Fungi</taxon>
        <taxon>Dikarya</taxon>
        <taxon>Ascomycota</taxon>
        <taxon>Pezizomycotina</taxon>
        <taxon>Sordariomycetes</taxon>
        <taxon>Sordariomycetidae</taxon>
        <taxon>Sordariales</taxon>
        <taxon>Diplogelasinosporaceae</taxon>
        <taxon>Diplogelasinospora</taxon>
    </lineage>
</organism>
<evidence type="ECO:0000256" key="7">
    <source>
        <dbReference type="ARBA" id="ARBA00023033"/>
    </source>
</evidence>
<evidence type="ECO:0000256" key="1">
    <source>
        <dbReference type="ARBA" id="ARBA00001971"/>
    </source>
</evidence>
<dbReference type="InterPro" id="IPR036396">
    <property type="entry name" value="Cyt_P450_sf"/>
</dbReference>
<dbReference type="GO" id="GO:0020037">
    <property type="term" value="F:heme binding"/>
    <property type="evidence" value="ECO:0007669"/>
    <property type="project" value="InterPro"/>
</dbReference>
<dbReference type="GO" id="GO:0004497">
    <property type="term" value="F:monooxygenase activity"/>
    <property type="evidence" value="ECO:0007669"/>
    <property type="project" value="UniProtKB-KW"/>
</dbReference>
<dbReference type="PRINTS" id="PR00465">
    <property type="entry name" value="EP450IV"/>
</dbReference>
<evidence type="ECO:0000313" key="11">
    <source>
        <dbReference type="Proteomes" id="UP001303473"/>
    </source>
</evidence>
<dbReference type="InterPro" id="IPR001128">
    <property type="entry name" value="Cyt_P450"/>
</dbReference>
<evidence type="ECO:0000256" key="2">
    <source>
        <dbReference type="ARBA" id="ARBA00010617"/>
    </source>
</evidence>
<dbReference type="EMBL" id="MU853754">
    <property type="protein sequence ID" value="KAK3945482.1"/>
    <property type="molecule type" value="Genomic_DNA"/>
</dbReference>
<evidence type="ECO:0000256" key="5">
    <source>
        <dbReference type="ARBA" id="ARBA00023002"/>
    </source>
</evidence>
<dbReference type="SUPFAM" id="SSF48264">
    <property type="entry name" value="Cytochrome P450"/>
    <property type="match status" value="1"/>
</dbReference>
<dbReference type="InterPro" id="IPR017972">
    <property type="entry name" value="Cyt_P450_CS"/>
</dbReference>
<name>A0AAN6S8Z4_9PEZI</name>